<comment type="catalytic activity">
    <reaction evidence="1 8">
        <text>5-hydroxyisourate + H2O = 5-hydroxy-2-oxo-4-ureido-2,5-dihydro-1H-imidazole-5-carboxylate + H(+)</text>
        <dbReference type="Rhea" id="RHEA:23736"/>
        <dbReference type="ChEBI" id="CHEBI:15377"/>
        <dbReference type="ChEBI" id="CHEBI:15378"/>
        <dbReference type="ChEBI" id="CHEBI:18072"/>
        <dbReference type="ChEBI" id="CHEBI:58639"/>
        <dbReference type="EC" id="3.5.2.17"/>
    </reaction>
</comment>
<gene>
    <name evidence="10" type="ORF">EV191_101883</name>
</gene>
<dbReference type="SMART" id="SM00095">
    <property type="entry name" value="TR_THY"/>
    <property type="match status" value="1"/>
</dbReference>
<evidence type="ECO:0000256" key="2">
    <source>
        <dbReference type="ARBA" id="ARBA00002704"/>
    </source>
</evidence>
<dbReference type="RefSeq" id="WP_132875468.1">
    <property type="nucleotide sequence ID" value="NZ_SLXQ01000001.1"/>
</dbReference>
<dbReference type="EC" id="3.5.2.17" evidence="8"/>
<dbReference type="GO" id="GO:0006144">
    <property type="term" value="P:purine nucleobase metabolic process"/>
    <property type="evidence" value="ECO:0007669"/>
    <property type="project" value="UniProtKB-KW"/>
</dbReference>
<organism evidence="10 11">
    <name type="scientific">Tamaricihabitans halophyticus</name>
    <dbReference type="NCBI Taxonomy" id="1262583"/>
    <lineage>
        <taxon>Bacteria</taxon>
        <taxon>Bacillati</taxon>
        <taxon>Actinomycetota</taxon>
        <taxon>Actinomycetes</taxon>
        <taxon>Pseudonocardiales</taxon>
        <taxon>Pseudonocardiaceae</taxon>
        <taxon>Tamaricihabitans</taxon>
    </lineage>
</organism>
<dbReference type="InterPro" id="IPR023416">
    <property type="entry name" value="Transthyretin/HIU_hydrolase_d"/>
</dbReference>
<evidence type="ECO:0000256" key="3">
    <source>
        <dbReference type="ARBA" id="ARBA00009850"/>
    </source>
</evidence>
<dbReference type="InterPro" id="IPR036817">
    <property type="entry name" value="Transthyretin/HIU_hydrolase_sf"/>
</dbReference>
<dbReference type="InterPro" id="IPR023418">
    <property type="entry name" value="Thyroxine_BS"/>
</dbReference>
<dbReference type="NCBIfam" id="TIGR02962">
    <property type="entry name" value="hdxy_isourate"/>
    <property type="match status" value="1"/>
</dbReference>
<dbReference type="EMBL" id="SLXQ01000001">
    <property type="protein sequence ID" value="TCP56934.1"/>
    <property type="molecule type" value="Genomic_DNA"/>
</dbReference>
<dbReference type="Pfam" id="PF00576">
    <property type="entry name" value="Transthyretin"/>
    <property type="match status" value="1"/>
</dbReference>
<evidence type="ECO:0000256" key="8">
    <source>
        <dbReference type="RuleBase" id="RU361270"/>
    </source>
</evidence>
<dbReference type="PROSITE" id="PS00768">
    <property type="entry name" value="TRANSTHYRETIN_1"/>
    <property type="match status" value="1"/>
</dbReference>
<dbReference type="Gene3D" id="2.60.40.180">
    <property type="entry name" value="Transthyretin/hydroxyisourate hydrolase domain"/>
    <property type="match status" value="1"/>
</dbReference>
<dbReference type="PANTHER" id="PTHR10395:SF7">
    <property type="entry name" value="5-HYDROXYISOURATE HYDROLASE"/>
    <property type="match status" value="1"/>
</dbReference>
<name>A0A4R2R4T1_9PSEU</name>
<protein>
    <recommendedName>
        <fullName evidence="8">5-hydroxyisourate hydrolase</fullName>
        <shortName evidence="8">HIU hydrolase</shortName>
        <shortName evidence="8">HIUHase</shortName>
        <ecNumber evidence="8">3.5.2.17</ecNumber>
    </recommendedName>
</protein>
<feature type="binding site" evidence="7">
    <location>
        <position position="44"/>
    </location>
    <ligand>
        <name>substrate</name>
    </ligand>
</feature>
<dbReference type="AlphaFoldDB" id="A0A4R2R4T1"/>
<dbReference type="CDD" id="cd05822">
    <property type="entry name" value="TLP_HIUase"/>
    <property type="match status" value="1"/>
</dbReference>
<evidence type="ECO:0000256" key="6">
    <source>
        <dbReference type="ARBA" id="ARBA00022801"/>
    </source>
</evidence>
<evidence type="ECO:0000313" key="10">
    <source>
        <dbReference type="EMBL" id="TCP56934.1"/>
    </source>
</evidence>
<proteinExistence type="inferred from homology"/>
<keyword evidence="11" id="KW-1185">Reference proteome</keyword>
<accession>A0A4R2R4T1</accession>
<evidence type="ECO:0000256" key="4">
    <source>
        <dbReference type="ARBA" id="ARBA00011881"/>
    </source>
</evidence>
<dbReference type="InterPro" id="IPR014306">
    <property type="entry name" value="Hydroxyisourate_hydrolase"/>
</dbReference>
<dbReference type="Proteomes" id="UP000294911">
    <property type="component" value="Unassembled WGS sequence"/>
</dbReference>
<evidence type="ECO:0000313" key="11">
    <source>
        <dbReference type="Proteomes" id="UP000294911"/>
    </source>
</evidence>
<sequence>MSVSTHVLDSTVGTPAAAVAVSLQRRESGQWQQLATGVTDLDGRVPALAESTEPGDYRLTFDVGAYFASREIDTFYPEVTVTFRITSGDAHYHVPLLLSAYSYATYRGS</sequence>
<dbReference type="SUPFAM" id="SSF49472">
    <property type="entry name" value="Transthyretin (synonym: prealbumin)"/>
    <property type="match status" value="1"/>
</dbReference>
<evidence type="ECO:0000256" key="5">
    <source>
        <dbReference type="ARBA" id="ARBA00022631"/>
    </source>
</evidence>
<dbReference type="PANTHER" id="PTHR10395">
    <property type="entry name" value="URICASE AND TRANSTHYRETIN-RELATED"/>
    <property type="match status" value="1"/>
</dbReference>
<dbReference type="PRINTS" id="PR00189">
    <property type="entry name" value="TRNSTHYRETIN"/>
</dbReference>
<comment type="similarity">
    <text evidence="3 8">Belongs to the transthyretin family. 5-hydroxyisourate hydrolase subfamily.</text>
</comment>
<comment type="subunit">
    <text evidence="4 8">Homotetramer.</text>
</comment>
<reference evidence="10 11" key="1">
    <citation type="submission" date="2019-03" db="EMBL/GenBank/DDBJ databases">
        <title>Genomic Encyclopedia of Type Strains, Phase IV (KMG-IV): sequencing the most valuable type-strain genomes for metagenomic binning, comparative biology and taxonomic classification.</title>
        <authorList>
            <person name="Goeker M."/>
        </authorList>
    </citation>
    <scope>NUCLEOTIDE SEQUENCE [LARGE SCALE GENOMIC DNA]</scope>
    <source>
        <strain evidence="10 11">DSM 45765</strain>
    </source>
</reference>
<comment type="caution">
    <text evidence="10">The sequence shown here is derived from an EMBL/GenBank/DDBJ whole genome shotgun (WGS) entry which is preliminary data.</text>
</comment>
<evidence type="ECO:0000256" key="7">
    <source>
        <dbReference type="PIRSR" id="PIRSR600895-51"/>
    </source>
</evidence>
<feature type="binding site" evidence="7">
    <location>
        <position position="106"/>
    </location>
    <ligand>
        <name>substrate</name>
    </ligand>
</feature>
<keyword evidence="6 8" id="KW-0378">Hydrolase</keyword>
<dbReference type="InterPro" id="IPR000895">
    <property type="entry name" value="Transthyretin/HIU_hydrolase"/>
</dbReference>
<dbReference type="OrthoDB" id="9792386at2"/>
<feature type="binding site" evidence="7">
    <location>
        <position position="6"/>
    </location>
    <ligand>
        <name>substrate</name>
    </ligand>
</feature>
<feature type="domain" description="Transthyretin/hydroxyisourate hydrolase" evidence="9">
    <location>
        <begin position="1"/>
        <end position="108"/>
    </location>
</feature>
<evidence type="ECO:0000256" key="1">
    <source>
        <dbReference type="ARBA" id="ARBA00001043"/>
    </source>
</evidence>
<comment type="function">
    <text evidence="2">Catalyzes the hydrolysis of 5-hydroxyisourate (HIU) to 2-oxo-4-hydroxy-4-carboxy-5-ureidoimidazoline (OHCU).</text>
</comment>
<keyword evidence="5 8" id="KW-0659">Purine metabolism</keyword>
<dbReference type="GO" id="GO:0033971">
    <property type="term" value="F:hydroxyisourate hydrolase activity"/>
    <property type="evidence" value="ECO:0007669"/>
    <property type="project" value="UniProtKB-EC"/>
</dbReference>
<evidence type="ECO:0000259" key="9">
    <source>
        <dbReference type="SMART" id="SM00095"/>
    </source>
</evidence>